<feature type="compositionally biased region" description="Polar residues" evidence="2">
    <location>
        <begin position="1020"/>
        <end position="1031"/>
    </location>
</feature>
<keyword evidence="1" id="KW-0175">Coiled coil</keyword>
<dbReference type="InParanoid" id="Q22KP7"/>
<feature type="compositionally biased region" description="Low complexity" evidence="2">
    <location>
        <begin position="272"/>
        <end position="293"/>
    </location>
</feature>
<gene>
    <name evidence="4" type="ORF">TTHERM_00312340</name>
</gene>
<dbReference type="HOGENOM" id="CLU_259090_0_0_1"/>
<dbReference type="RefSeq" id="XP_001033415.2">
    <property type="nucleotide sequence ID" value="XM_001033415.2"/>
</dbReference>
<organism evidence="4 5">
    <name type="scientific">Tetrahymena thermophila (strain SB210)</name>
    <dbReference type="NCBI Taxonomy" id="312017"/>
    <lineage>
        <taxon>Eukaryota</taxon>
        <taxon>Sar</taxon>
        <taxon>Alveolata</taxon>
        <taxon>Ciliophora</taxon>
        <taxon>Intramacronucleata</taxon>
        <taxon>Oligohymenophorea</taxon>
        <taxon>Hymenostomatida</taxon>
        <taxon>Tetrahymenina</taxon>
        <taxon>Tetrahymenidae</taxon>
        <taxon>Tetrahymena</taxon>
    </lineage>
</organism>
<dbReference type="SUPFAM" id="SSF51206">
    <property type="entry name" value="cAMP-binding domain-like"/>
    <property type="match status" value="2"/>
</dbReference>
<dbReference type="PROSITE" id="PS50042">
    <property type="entry name" value="CNMP_BINDING_3"/>
    <property type="match status" value="2"/>
</dbReference>
<protein>
    <submittedName>
        <fullName evidence="4">Cyclic nucleotide-binding domain protein</fullName>
    </submittedName>
</protein>
<feature type="region of interest" description="Disordered" evidence="2">
    <location>
        <begin position="556"/>
        <end position="606"/>
    </location>
</feature>
<dbReference type="PANTHER" id="PTHR11635">
    <property type="entry name" value="CAMP-DEPENDENT PROTEIN KINASE REGULATORY CHAIN"/>
    <property type="match status" value="1"/>
</dbReference>
<feature type="compositionally biased region" description="Low complexity" evidence="2">
    <location>
        <begin position="559"/>
        <end position="593"/>
    </location>
</feature>
<evidence type="ECO:0000313" key="4">
    <source>
        <dbReference type="EMBL" id="EAR85752.2"/>
    </source>
</evidence>
<dbReference type="GO" id="GO:0005829">
    <property type="term" value="C:cytosol"/>
    <property type="evidence" value="ECO:0007669"/>
    <property type="project" value="TreeGrafter"/>
</dbReference>
<dbReference type="InterPro" id="IPR000595">
    <property type="entry name" value="cNMP-bd_dom"/>
</dbReference>
<dbReference type="KEGG" id="tet:TTHERM_00312340"/>
<name>Q22KP7_TETTS</name>
<accession>Q22KP7</accession>
<keyword evidence="5" id="KW-1185">Reference proteome</keyword>
<dbReference type="Proteomes" id="UP000009168">
    <property type="component" value="Unassembled WGS sequence"/>
</dbReference>
<feature type="compositionally biased region" description="Polar residues" evidence="2">
    <location>
        <begin position="302"/>
        <end position="328"/>
    </location>
</feature>
<feature type="region of interest" description="Disordered" evidence="2">
    <location>
        <begin position="133"/>
        <end position="166"/>
    </location>
</feature>
<dbReference type="GeneID" id="7846466"/>
<feature type="region of interest" description="Disordered" evidence="2">
    <location>
        <begin position="380"/>
        <end position="425"/>
    </location>
</feature>
<feature type="compositionally biased region" description="Acidic residues" evidence="2">
    <location>
        <begin position="140"/>
        <end position="153"/>
    </location>
</feature>
<dbReference type="Gene3D" id="2.60.120.10">
    <property type="entry name" value="Jelly Rolls"/>
    <property type="match status" value="2"/>
</dbReference>
<feature type="region of interest" description="Disordered" evidence="2">
    <location>
        <begin position="1020"/>
        <end position="1062"/>
    </location>
</feature>
<feature type="compositionally biased region" description="Polar residues" evidence="2">
    <location>
        <begin position="416"/>
        <end position="425"/>
    </location>
</feature>
<feature type="domain" description="Cyclic nucleotide-binding" evidence="3">
    <location>
        <begin position="1"/>
        <end position="56"/>
    </location>
</feature>
<dbReference type="GO" id="GO:0030552">
    <property type="term" value="F:cAMP binding"/>
    <property type="evidence" value="ECO:0007669"/>
    <property type="project" value="TreeGrafter"/>
</dbReference>
<proteinExistence type="predicted"/>
<sequence length="1193" mass="139434">MEKQRDNLFLVKIFKKGDSFGEISLIYDRGSDGSMFAMEDTICLLLNKQNFLQIIGDQEKNSITKEIEFLQHHPLFENWSFNLLRLLYFFSQIMNYNKNEVVYLEDTKPTHIYIIKQGEFAIYRNFKDQSKKVDKKKESDQDEDNKSDEEVNSMEDNKNDSNNNLKRKFEKQKKYKLAVMGKGELFGEEDILMKQNRTFSVVCDSYNGAQLIMIKRKVFKLSVMADIGSATFIKQRLKQKNYNHQLRLESINTFIKEYKDFFTDSNDKKQNEQQNGNNFQSSNQSSNTKQENQNKAKKRNSQDITNNGQNVYQNQGFLSPPSTLTVEKSNSQNFSNSYQNERKRSFNSSTQQIDKSEKLQNHQDLFDHFSQFQKKIYKSEKNKISSNDTNSAYKDGSPLRDSQQSSKRGSILQIKFPNQQNPTRMPLTQENSPEYNFFGNKEAAYRLSINSLVTPKNVNNLKSKMDQQNMQLNNIEELAQSQQQKPIHLLLEGTKQSSRDSLNSSCFSSQYDMGVKMQKSMSHQLLIPPQDGIIASKERRVSNFYTESLVNQNNRILKKQSSSQRDSQSVDSKVSANQNQSSTNQNQRNPTSQDLISQNGNSPNQQQEYYSISRQPNQQLQYQMFNQPSSFYNLKGQLQKQDYLLNIKNLNQEQIEPEEQNQYENEIKNSNNFQNFQEKKVNQIGSKFVLSDSTTLSPNKYPLNYKMSSSTIDVFHQSELTNSQINQQNQQQFQFSNPISNATDAKKNGKKIHLQFLLNKQKPNYQKENTICSSISATMPSVSAQSCVQICSFPKENLEFNHSMSTNVNNYFSSSSSQRIQNVSNQQSVFTNNYLSVQSQPHLQEDYFQQENEVQTEKERGEHDEKKNQDKTKKKQKQFRNSIFTDTFQKTFQQNLHHIQYRILQKKHKVTDIQQSIAKHIQDQTIKHFLEENTLVKSKYDHIRNKYQQQQQQQQQQQIQPSKSETKFEALKQMLKNNLHYSKQEIEQGLTQIQSFPRQKTASNYQKKAEFQYEEFLNQQNETQKHSPNIKTQHEKSRSSFNSNFQNNLKSQQQNTQQQQYKFQQMQQTIPKQSLVLDIKQQDDQEIKNFSITPNDKTGTVHIKSLQSLTSISKKGSSNVFSFTKIPQNNEIKSKESLKMQSIKQLGTENHTKKLSLIEQNFNSLTNFNIKNNIKIKKNIQFNYKIPQKTTNS</sequence>
<evidence type="ECO:0000313" key="5">
    <source>
        <dbReference type="Proteomes" id="UP000009168"/>
    </source>
</evidence>
<dbReference type="EMBL" id="GG662498">
    <property type="protein sequence ID" value="EAR85752.2"/>
    <property type="molecule type" value="Genomic_DNA"/>
</dbReference>
<evidence type="ECO:0000256" key="1">
    <source>
        <dbReference type="SAM" id="Coils"/>
    </source>
</evidence>
<feature type="domain" description="Cyclic nucleotide-binding" evidence="3">
    <location>
        <begin position="75"/>
        <end position="220"/>
    </location>
</feature>
<feature type="compositionally biased region" description="Low complexity" evidence="2">
    <location>
        <begin position="329"/>
        <end position="339"/>
    </location>
</feature>
<dbReference type="GO" id="GO:0034236">
    <property type="term" value="F:protein kinase A catalytic subunit binding"/>
    <property type="evidence" value="ECO:0007669"/>
    <property type="project" value="TreeGrafter"/>
</dbReference>
<feature type="compositionally biased region" description="Basic and acidic residues" evidence="2">
    <location>
        <begin position="855"/>
        <end position="871"/>
    </location>
</feature>
<feature type="compositionally biased region" description="Polar residues" evidence="2">
    <location>
        <begin position="594"/>
        <end position="606"/>
    </location>
</feature>
<dbReference type="PANTHER" id="PTHR11635:SF152">
    <property type="entry name" value="CAMP-DEPENDENT PROTEIN KINASE TYPE I REGULATORY SUBUNIT-RELATED"/>
    <property type="match status" value="1"/>
</dbReference>
<dbReference type="InterPro" id="IPR014710">
    <property type="entry name" value="RmlC-like_jellyroll"/>
</dbReference>
<dbReference type="AlphaFoldDB" id="Q22KP7"/>
<feature type="coiled-coil region" evidence="1">
    <location>
        <begin position="458"/>
        <end position="485"/>
    </location>
</feature>
<reference evidence="5" key="1">
    <citation type="journal article" date="2006" name="PLoS Biol.">
        <title>Macronuclear genome sequence of the ciliate Tetrahymena thermophila, a model eukaryote.</title>
        <authorList>
            <person name="Eisen J.A."/>
            <person name="Coyne R.S."/>
            <person name="Wu M."/>
            <person name="Wu D."/>
            <person name="Thiagarajan M."/>
            <person name="Wortman J.R."/>
            <person name="Badger J.H."/>
            <person name="Ren Q."/>
            <person name="Amedeo P."/>
            <person name="Jones K.M."/>
            <person name="Tallon L.J."/>
            <person name="Delcher A.L."/>
            <person name="Salzberg S.L."/>
            <person name="Silva J.C."/>
            <person name="Haas B.J."/>
            <person name="Majoros W.H."/>
            <person name="Farzad M."/>
            <person name="Carlton J.M."/>
            <person name="Smith R.K. Jr."/>
            <person name="Garg J."/>
            <person name="Pearlman R.E."/>
            <person name="Karrer K.M."/>
            <person name="Sun L."/>
            <person name="Manning G."/>
            <person name="Elde N.C."/>
            <person name="Turkewitz A.P."/>
            <person name="Asai D.J."/>
            <person name="Wilkes D.E."/>
            <person name="Wang Y."/>
            <person name="Cai H."/>
            <person name="Collins K."/>
            <person name="Stewart B.A."/>
            <person name="Lee S.R."/>
            <person name="Wilamowska K."/>
            <person name="Weinberg Z."/>
            <person name="Ruzzo W.L."/>
            <person name="Wloga D."/>
            <person name="Gaertig J."/>
            <person name="Frankel J."/>
            <person name="Tsao C.-C."/>
            <person name="Gorovsky M.A."/>
            <person name="Keeling P.J."/>
            <person name="Waller R.F."/>
            <person name="Patron N.J."/>
            <person name="Cherry J.M."/>
            <person name="Stover N.A."/>
            <person name="Krieger C.J."/>
            <person name="del Toro C."/>
            <person name="Ryder H.F."/>
            <person name="Williamson S.C."/>
            <person name="Barbeau R.A."/>
            <person name="Hamilton E.P."/>
            <person name="Orias E."/>
        </authorList>
    </citation>
    <scope>NUCLEOTIDE SEQUENCE [LARGE SCALE GENOMIC DNA]</scope>
    <source>
        <strain evidence="5">SB210</strain>
    </source>
</reference>
<dbReference type="GO" id="GO:0004862">
    <property type="term" value="F:cAMP-dependent protein kinase inhibitor activity"/>
    <property type="evidence" value="ECO:0007669"/>
    <property type="project" value="TreeGrafter"/>
</dbReference>
<dbReference type="InterPro" id="IPR018490">
    <property type="entry name" value="cNMP-bd_dom_sf"/>
</dbReference>
<feature type="compositionally biased region" description="Low complexity" evidence="2">
    <location>
        <begin position="1039"/>
        <end position="1062"/>
    </location>
</feature>
<evidence type="ECO:0000256" key="2">
    <source>
        <dbReference type="SAM" id="MobiDB-lite"/>
    </source>
</evidence>
<feature type="region of interest" description="Disordered" evidence="2">
    <location>
        <begin position="852"/>
        <end position="878"/>
    </location>
</feature>
<feature type="region of interest" description="Disordered" evidence="2">
    <location>
        <begin position="266"/>
        <end position="356"/>
    </location>
</feature>
<evidence type="ECO:0000259" key="3">
    <source>
        <dbReference type="PROSITE" id="PS50042"/>
    </source>
</evidence>
<dbReference type="InterPro" id="IPR050503">
    <property type="entry name" value="cAMP-dep_PK_reg_su-like"/>
</dbReference>
<dbReference type="GO" id="GO:0005952">
    <property type="term" value="C:cAMP-dependent protein kinase complex"/>
    <property type="evidence" value="ECO:0007669"/>
    <property type="project" value="InterPro"/>
</dbReference>
<dbReference type="CDD" id="cd00038">
    <property type="entry name" value="CAP_ED"/>
    <property type="match status" value="2"/>
</dbReference>